<dbReference type="PANTHER" id="PTHR43546">
    <property type="entry name" value="UPF0173 METAL-DEPENDENT HYDROLASE MJ1163-RELATED"/>
    <property type="match status" value="1"/>
</dbReference>
<dbReference type="EMBL" id="KI911172">
    <property type="protein sequence ID" value="ETR97366.1"/>
    <property type="molecule type" value="Genomic_DNA"/>
</dbReference>
<protein>
    <submittedName>
        <fullName evidence="3">Metallo-hydrolase/oxidoreductase</fullName>
    </submittedName>
</protein>
<feature type="compositionally biased region" description="Polar residues" evidence="1">
    <location>
        <begin position="1"/>
        <end position="13"/>
    </location>
</feature>
<dbReference type="Proteomes" id="UP000024376">
    <property type="component" value="Unassembled WGS sequence"/>
</dbReference>
<feature type="region of interest" description="Disordered" evidence="1">
    <location>
        <begin position="1"/>
        <end position="44"/>
    </location>
</feature>
<dbReference type="InterPro" id="IPR036866">
    <property type="entry name" value="RibonucZ/Hydroxyglut_hydro"/>
</dbReference>
<name>A0A024RZK3_HYPJR</name>
<keyword evidence="3" id="KW-0378">Hydrolase</keyword>
<evidence type="ECO:0000313" key="4">
    <source>
        <dbReference type="Proteomes" id="UP000024376"/>
    </source>
</evidence>
<dbReference type="GO" id="GO:0016787">
    <property type="term" value="F:hydrolase activity"/>
    <property type="evidence" value="ECO:0007669"/>
    <property type="project" value="UniProtKB-KW"/>
</dbReference>
<dbReference type="KEGG" id="trr:M419DRAFT_139295"/>
<dbReference type="AlphaFoldDB" id="A0A024RZK3"/>
<organism evidence="3 4">
    <name type="scientific">Hypocrea jecorina (strain ATCC 56765 / BCRC 32924 / NRRL 11460 / Rut C-30)</name>
    <name type="common">Trichoderma reesei</name>
    <dbReference type="NCBI Taxonomy" id="1344414"/>
    <lineage>
        <taxon>Eukaryota</taxon>
        <taxon>Fungi</taxon>
        <taxon>Dikarya</taxon>
        <taxon>Ascomycota</taxon>
        <taxon>Pezizomycotina</taxon>
        <taxon>Sordariomycetes</taxon>
        <taxon>Hypocreomycetidae</taxon>
        <taxon>Hypocreales</taxon>
        <taxon>Hypocreaceae</taxon>
        <taxon>Trichoderma</taxon>
    </lineage>
</organism>
<evidence type="ECO:0000313" key="3">
    <source>
        <dbReference type="EMBL" id="ETR97366.1"/>
    </source>
</evidence>
<gene>
    <name evidence="3" type="ORF">M419DRAFT_139295</name>
</gene>
<dbReference type="PANTHER" id="PTHR43546:SF7">
    <property type="entry name" value="METALLO-BETA-LACTAMASE DOMAIN-CONTAINING PROTEIN"/>
    <property type="match status" value="1"/>
</dbReference>
<dbReference type="OrthoDB" id="332863at2759"/>
<dbReference type="SUPFAM" id="SSF56281">
    <property type="entry name" value="Metallo-hydrolase/oxidoreductase"/>
    <property type="match status" value="1"/>
</dbReference>
<proteinExistence type="predicted"/>
<dbReference type="InterPro" id="IPR001279">
    <property type="entry name" value="Metallo-B-lactamas"/>
</dbReference>
<dbReference type="HOGENOM" id="CLU_051050_0_1_1"/>
<evidence type="ECO:0000256" key="1">
    <source>
        <dbReference type="SAM" id="MobiDB-lite"/>
    </source>
</evidence>
<dbReference type="Pfam" id="PF12706">
    <property type="entry name" value="Lactamase_B_2"/>
    <property type="match status" value="1"/>
</dbReference>
<sequence>MSSKMHLTITPSSRVALLRPQAQAGKTPNNLPIKDVHTHPRSSSAGREDASVYFIGNATTVLEWGGFRILTDPNFLHAGDHVHLGPGVTSQRRTNPAVDLDELPPMDCILLSHYHEDHFDQLVEESLNRDFPIITTPHAKGCLTSSSKPEPFRAVHALDFFESILLDAPTNIETETATPVIRVTGMPGKHVPPGTLSALNDLLSAVPPTNGWLLELGWADGSANAQDDENTSSELRTGYRIYISGDTLFVDELREIPKWLNGKHVDLMLVHLGGTTIPGASAPLVMVTMDAKQGIQLIHLIQPDVTIPIHFDDYDVFLSPLSDFQDKIKQEGLKERVVYLNRGDQYRFTVRRNAD</sequence>
<dbReference type="InterPro" id="IPR050114">
    <property type="entry name" value="UPF0173_UPF0282_UlaG_hydrolase"/>
</dbReference>
<feature type="domain" description="Metallo-beta-lactamase" evidence="2">
    <location>
        <begin position="68"/>
        <end position="311"/>
    </location>
</feature>
<reference evidence="4" key="1">
    <citation type="journal article" date="2013" name="Ind. Biotechnol.">
        <title>Comparative genomics analysis of Trichoderma reesei strains.</title>
        <authorList>
            <person name="Koike H."/>
            <person name="Aerts A."/>
            <person name="LaButti K."/>
            <person name="Grigoriev I.V."/>
            <person name="Baker S.E."/>
        </authorList>
    </citation>
    <scope>NUCLEOTIDE SEQUENCE [LARGE SCALE GENOMIC DNA]</scope>
    <source>
        <strain evidence="4">ATCC 56765 / BCRC 32924 / NRRL 11460 / Rut C-30</strain>
    </source>
</reference>
<accession>A0A024RZK3</accession>
<dbReference type="Gene3D" id="3.60.15.10">
    <property type="entry name" value="Ribonuclease Z/Hydroxyacylglutathione hydrolase-like"/>
    <property type="match status" value="1"/>
</dbReference>
<evidence type="ECO:0000259" key="2">
    <source>
        <dbReference type="Pfam" id="PF12706"/>
    </source>
</evidence>